<keyword evidence="5" id="KW-0256">Endoplasmic reticulum</keyword>
<comment type="subcellular location">
    <subcellularLocation>
        <location evidence="1">Endoplasmic reticulum membrane</location>
        <topology evidence="1">Multi-pass membrane protein</topology>
    </subcellularLocation>
</comment>
<keyword evidence="7 9" id="KW-0472">Membrane</keyword>
<keyword evidence="6 9" id="KW-1133">Transmembrane helix</keyword>
<comment type="similarity">
    <text evidence="2">Belongs to the nucleotide-sugar transporter family. SLC35B subfamily.</text>
</comment>
<dbReference type="GO" id="GO:0005459">
    <property type="term" value="F:UDP-galactose transmembrane transporter activity"/>
    <property type="evidence" value="ECO:0007669"/>
    <property type="project" value="TreeGrafter"/>
</dbReference>
<dbReference type="GO" id="GO:0005789">
    <property type="term" value="C:endoplasmic reticulum membrane"/>
    <property type="evidence" value="ECO:0007669"/>
    <property type="project" value="UniProtKB-SubCell"/>
</dbReference>
<dbReference type="AlphaFoldDB" id="A0AAY4BRG4"/>
<feature type="transmembrane region" description="Helical" evidence="9">
    <location>
        <begin position="12"/>
        <end position="30"/>
    </location>
</feature>
<dbReference type="Proteomes" id="UP000694580">
    <property type="component" value="Unplaced"/>
</dbReference>
<organism evidence="10 11">
    <name type="scientific">Denticeps clupeoides</name>
    <name type="common">denticle herring</name>
    <dbReference type="NCBI Taxonomy" id="299321"/>
    <lineage>
        <taxon>Eukaryota</taxon>
        <taxon>Metazoa</taxon>
        <taxon>Chordata</taxon>
        <taxon>Craniata</taxon>
        <taxon>Vertebrata</taxon>
        <taxon>Euteleostomi</taxon>
        <taxon>Actinopterygii</taxon>
        <taxon>Neopterygii</taxon>
        <taxon>Teleostei</taxon>
        <taxon>Clupei</taxon>
        <taxon>Clupeiformes</taxon>
        <taxon>Denticipitoidei</taxon>
        <taxon>Denticipitidae</taxon>
        <taxon>Denticeps</taxon>
    </lineage>
</organism>
<keyword evidence="4 9" id="KW-0812">Transmembrane</keyword>
<reference evidence="10" key="1">
    <citation type="submission" date="2025-08" db="UniProtKB">
        <authorList>
            <consortium name="Ensembl"/>
        </authorList>
    </citation>
    <scope>IDENTIFICATION</scope>
</reference>
<dbReference type="Ensembl" id="ENSDCDT00010028618.1">
    <property type="protein sequence ID" value="ENSDCDP00010023544.1"/>
    <property type="gene ID" value="ENSDCDG00010014420.1"/>
</dbReference>
<evidence type="ECO:0000256" key="2">
    <source>
        <dbReference type="ARBA" id="ARBA00010694"/>
    </source>
</evidence>
<proteinExistence type="inferred from homology"/>
<keyword evidence="11" id="KW-1185">Reference proteome</keyword>
<evidence type="ECO:0000256" key="7">
    <source>
        <dbReference type="ARBA" id="ARBA00023136"/>
    </source>
</evidence>
<evidence type="ECO:0000256" key="3">
    <source>
        <dbReference type="ARBA" id="ARBA00022448"/>
    </source>
</evidence>
<evidence type="ECO:0000313" key="11">
    <source>
        <dbReference type="Proteomes" id="UP000694580"/>
    </source>
</evidence>
<feature type="transmembrane region" description="Helical" evidence="9">
    <location>
        <begin position="51"/>
        <end position="69"/>
    </location>
</feature>
<accession>A0AAY4BRG4</accession>
<keyword evidence="3" id="KW-0813">Transport</keyword>
<evidence type="ECO:0000313" key="10">
    <source>
        <dbReference type="Ensembl" id="ENSDCDP00010023544.1"/>
    </source>
</evidence>
<dbReference type="GO" id="GO:0005460">
    <property type="term" value="F:UDP-glucose transmembrane transporter activity"/>
    <property type="evidence" value="ECO:0007669"/>
    <property type="project" value="TreeGrafter"/>
</dbReference>
<protein>
    <recommendedName>
        <fullName evidence="8">Solute carrier family 35 member B1</fullName>
    </recommendedName>
</protein>
<evidence type="ECO:0000256" key="5">
    <source>
        <dbReference type="ARBA" id="ARBA00022824"/>
    </source>
</evidence>
<dbReference type="GO" id="GO:0000139">
    <property type="term" value="C:Golgi membrane"/>
    <property type="evidence" value="ECO:0007669"/>
    <property type="project" value="TreeGrafter"/>
</dbReference>
<evidence type="ECO:0000256" key="6">
    <source>
        <dbReference type="ARBA" id="ARBA00022989"/>
    </source>
</evidence>
<dbReference type="InterPro" id="IPR013657">
    <property type="entry name" value="SCL35B1-4/HUT1"/>
</dbReference>
<evidence type="ECO:0000256" key="8">
    <source>
        <dbReference type="ARBA" id="ARBA00040754"/>
    </source>
</evidence>
<name>A0AAY4BRG4_9TELE</name>
<dbReference type="PANTHER" id="PTHR10778:SF10">
    <property type="entry name" value="SOLUTE CARRIER FAMILY 35 MEMBER B1"/>
    <property type="match status" value="1"/>
</dbReference>
<reference evidence="10" key="2">
    <citation type="submission" date="2025-09" db="UniProtKB">
        <authorList>
            <consortium name="Ensembl"/>
        </authorList>
    </citation>
    <scope>IDENTIFICATION</scope>
</reference>
<evidence type="ECO:0000256" key="9">
    <source>
        <dbReference type="SAM" id="Phobius"/>
    </source>
</evidence>
<dbReference type="PANTHER" id="PTHR10778">
    <property type="entry name" value="SOLUTE CARRIER FAMILY 35 MEMBER B"/>
    <property type="match status" value="1"/>
</dbReference>
<sequence length="109" mass="12155">MAAGTGGGNERLRFIVCFLGVFVCYFYYGILQETITRGDYGHGEKKEKFRYATTLVFIQCIINAVFARICESCVCDQSPQYLTHQHQTLSPQFNHDQFINGPGMSAAGG</sequence>
<evidence type="ECO:0000256" key="4">
    <source>
        <dbReference type="ARBA" id="ARBA00022692"/>
    </source>
</evidence>
<evidence type="ECO:0000256" key="1">
    <source>
        <dbReference type="ARBA" id="ARBA00004477"/>
    </source>
</evidence>